<keyword evidence="1" id="KW-0812">Transmembrane</keyword>
<dbReference type="InterPro" id="IPR045584">
    <property type="entry name" value="Pilin-like"/>
</dbReference>
<reference evidence="2" key="1">
    <citation type="journal article" date="2020" name="mSystems">
        <title>Genome- and Community-Level Interaction Insights into Carbon Utilization and Element Cycling Functions of Hydrothermarchaeota in Hydrothermal Sediment.</title>
        <authorList>
            <person name="Zhou Z."/>
            <person name="Liu Y."/>
            <person name="Xu W."/>
            <person name="Pan J."/>
            <person name="Luo Z.H."/>
            <person name="Li M."/>
        </authorList>
    </citation>
    <scope>NUCLEOTIDE SEQUENCE [LARGE SCALE GENOMIC DNA]</scope>
    <source>
        <strain evidence="2">SpSt-757</strain>
    </source>
</reference>
<proteinExistence type="predicted"/>
<dbReference type="AlphaFoldDB" id="A0A7V3J976"/>
<dbReference type="SUPFAM" id="SSF54523">
    <property type="entry name" value="Pili subunits"/>
    <property type="match status" value="1"/>
</dbReference>
<evidence type="ECO:0000256" key="1">
    <source>
        <dbReference type="SAM" id="Phobius"/>
    </source>
</evidence>
<gene>
    <name evidence="2" type="ORF">ENV41_00035</name>
</gene>
<keyword evidence="1" id="KW-0472">Membrane</keyword>
<accession>A0A7V3J976</accession>
<evidence type="ECO:0000313" key="2">
    <source>
        <dbReference type="EMBL" id="HFZ08508.1"/>
    </source>
</evidence>
<dbReference type="EMBL" id="DTGG01000002">
    <property type="protein sequence ID" value="HFZ08508.1"/>
    <property type="molecule type" value="Genomic_DNA"/>
</dbReference>
<dbReference type="InterPro" id="IPR012902">
    <property type="entry name" value="N_methyl_site"/>
</dbReference>
<dbReference type="Pfam" id="PF07963">
    <property type="entry name" value="N_methyl"/>
    <property type="match status" value="1"/>
</dbReference>
<feature type="transmembrane region" description="Helical" evidence="1">
    <location>
        <begin position="30"/>
        <end position="55"/>
    </location>
</feature>
<organism evidence="2">
    <name type="scientific">candidate division CPR3 bacterium</name>
    <dbReference type="NCBI Taxonomy" id="2268181"/>
    <lineage>
        <taxon>Bacteria</taxon>
        <taxon>Bacteria division CPR3</taxon>
    </lineage>
</organism>
<dbReference type="Gene3D" id="3.30.700.10">
    <property type="entry name" value="Glycoprotein, Type 4 Pilin"/>
    <property type="match status" value="1"/>
</dbReference>
<comment type="caution">
    <text evidence="2">The sequence shown here is derived from an EMBL/GenBank/DDBJ whole genome shotgun (WGS) entry which is preliminary data.</text>
</comment>
<name>A0A7V3J976_UNCC3</name>
<sequence length="211" mass="23292">MLSDRLERLERPRQSVSEGGGWNGWNSKTFGFTLIELLVTLFIITILTGASIPLIRQYQRTNELKLTAYEIRSAILEAKNYALAPRVSGTQIDSYAIVFYGEDYTDTSKRNSYEIFECQNPSVADSPTCEGGTKVLVVGSTRRLPKDVQFGGFNWNDNSTSSAELRFSVTKQGEIITTFPSGVSTAHINITRGAETFTVEVSKATGAINVK</sequence>
<protein>
    <submittedName>
        <fullName evidence="2">Prepilin-type N-terminal cleavage/methylation domain-containing protein</fullName>
    </submittedName>
</protein>
<dbReference type="NCBIfam" id="TIGR02532">
    <property type="entry name" value="IV_pilin_GFxxxE"/>
    <property type="match status" value="1"/>
</dbReference>
<keyword evidence="1" id="KW-1133">Transmembrane helix</keyword>